<keyword evidence="2" id="KW-1185">Reference proteome</keyword>
<dbReference type="Proteomes" id="UP001634394">
    <property type="component" value="Unassembled WGS sequence"/>
</dbReference>
<organism evidence="1 2">
    <name type="scientific">Sinanodonta woodiana</name>
    <name type="common">Chinese pond mussel</name>
    <name type="synonym">Anodonta woodiana</name>
    <dbReference type="NCBI Taxonomy" id="1069815"/>
    <lineage>
        <taxon>Eukaryota</taxon>
        <taxon>Metazoa</taxon>
        <taxon>Spiralia</taxon>
        <taxon>Lophotrochozoa</taxon>
        <taxon>Mollusca</taxon>
        <taxon>Bivalvia</taxon>
        <taxon>Autobranchia</taxon>
        <taxon>Heteroconchia</taxon>
        <taxon>Palaeoheterodonta</taxon>
        <taxon>Unionida</taxon>
        <taxon>Unionoidea</taxon>
        <taxon>Unionidae</taxon>
        <taxon>Unioninae</taxon>
        <taxon>Sinanodonta</taxon>
    </lineage>
</organism>
<evidence type="ECO:0000313" key="1">
    <source>
        <dbReference type="EMBL" id="KAL3868928.1"/>
    </source>
</evidence>
<evidence type="ECO:0000313" key="2">
    <source>
        <dbReference type="Proteomes" id="UP001634394"/>
    </source>
</evidence>
<gene>
    <name evidence="1" type="ORF">ACJMK2_041680</name>
</gene>
<dbReference type="EMBL" id="JBJQND010000008">
    <property type="protein sequence ID" value="KAL3868928.1"/>
    <property type="molecule type" value="Genomic_DNA"/>
</dbReference>
<comment type="caution">
    <text evidence="1">The sequence shown here is derived from an EMBL/GenBank/DDBJ whole genome shotgun (WGS) entry which is preliminary data.</text>
</comment>
<dbReference type="AlphaFoldDB" id="A0ABD3W7V5"/>
<protein>
    <submittedName>
        <fullName evidence="1">Uncharacterized protein</fullName>
    </submittedName>
</protein>
<name>A0ABD3W7V5_SINWO</name>
<reference evidence="1 2" key="1">
    <citation type="submission" date="2024-11" db="EMBL/GenBank/DDBJ databases">
        <title>Chromosome-level genome assembly of the freshwater bivalve Anodonta woodiana.</title>
        <authorList>
            <person name="Chen X."/>
        </authorList>
    </citation>
    <scope>NUCLEOTIDE SEQUENCE [LARGE SCALE GENOMIC DNA]</scope>
    <source>
        <strain evidence="1">MN2024</strain>
        <tissue evidence="1">Gills</tissue>
    </source>
</reference>
<sequence length="170" mass="19503">MCDPLVFKKGYVLSSRINNKVIQPELTVKHRGVSRLNSQYGTNGKSCSNGSDRRTNVLSSNQTRITSLQVRMPEGTVEAFITEKEQEEISLNLMQQKKPLPKGSDDFQLLLKEFRQNLMERENDLAPVESLNCPKTKKEKKNIYVSCKRFPLVCTNRKVGLHHCVHNHYV</sequence>
<accession>A0ABD3W7V5</accession>
<proteinExistence type="predicted"/>